<evidence type="ECO:0000313" key="6">
    <source>
        <dbReference type="EMBL" id="MEC4720631.1"/>
    </source>
</evidence>
<reference evidence="6 7" key="1">
    <citation type="submission" date="2023-10" db="EMBL/GenBank/DDBJ databases">
        <title>Noviherbaspirillum sp. CPCC 100848 genome assembly.</title>
        <authorList>
            <person name="Li X.Y."/>
            <person name="Fang X.M."/>
        </authorList>
    </citation>
    <scope>NUCLEOTIDE SEQUENCE [LARGE SCALE GENOMIC DNA]</scope>
    <source>
        <strain evidence="6 7">CPCC 100848</strain>
    </source>
</reference>
<name>A0ABU6JAF5_9BURK</name>
<sequence length="146" mass="15849">MMKEYSGGCACGAVRFQWSGSPLAMYNCHCRSCQLASGSAWAPLLVVARQVLRIAGTPRQHRPPKAQGNHATRLFCAECGSPLFALPDNNPAVLLVHAAAMASADAFKPVADIWTVDALPWAHMDRHIPKMFKSPPILEPEDQVSL</sequence>
<comment type="similarity">
    <text evidence="1">Belongs to the Gfa family.</text>
</comment>
<evidence type="ECO:0000313" key="7">
    <source>
        <dbReference type="Proteomes" id="UP001352263"/>
    </source>
</evidence>
<keyword evidence="4" id="KW-0456">Lyase</keyword>
<proteinExistence type="inferred from homology"/>
<evidence type="ECO:0000256" key="1">
    <source>
        <dbReference type="ARBA" id="ARBA00005495"/>
    </source>
</evidence>
<evidence type="ECO:0000256" key="3">
    <source>
        <dbReference type="ARBA" id="ARBA00022833"/>
    </source>
</evidence>
<keyword evidence="3" id="KW-0862">Zinc</keyword>
<dbReference type="PANTHER" id="PTHR33337">
    <property type="entry name" value="GFA DOMAIN-CONTAINING PROTEIN"/>
    <property type="match status" value="1"/>
</dbReference>
<dbReference type="Gene3D" id="3.90.1590.10">
    <property type="entry name" value="glutathione-dependent formaldehyde- activating enzyme (gfa)"/>
    <property type="match status" value="1"/>
</dbReference>
<dbReference type="InterPro" id="IPR006913">
    <property type="entry name" value="CENP-V/GFA"/>
</dbReference>
<gene>
    <name evidence="6" type="ORF">RY831_15815</name>
</gene>
<dbReference type="Pfam" id="PF04828">
    <property type="entry name" value="GFA"/>
    <property type="match status" value="1"/>
</dbReference>
<organism evidence="6 7">
    <name type="scientific">Noviherbaspirillum album</name>
    <dbReference type="NCBI Taxonomy" id="3080276"/>
    <lineage>
        <taxon>Bacteria</taxon>
        <taxon>Pseudomonadati</taxon>
        <taxon>Pseudomonadota</taxon>
        <taxon>Betaproteobacteria</taxon>
        <taxon>Burkholderiales</taxon>
        <taxon>Oxalobacteraceae</taxon>
        <taxon>Noviherbaspirillum</taxon>
    </lineage>
</organism>
<feature type="domain" description="CENP-V/GFA" evidence="5">
    <location>
        <begin position="5"/>
        <end position="122"/>
    </location>
</feature>
<dbReference type="PROSITE" id="PS51891">
    <property type="entry name" value="CENP_V_GFA"/>
    <property type="match status" value="1"/>
</dbReference>
<dbReference type="InterPro" id="IPR011057">
    <property type="entry name" value="Mss4-like_sf"/>
</dbReference>
<keyword evidence="7" id="KW-1185">Reference proteome</keyword>
<keyword evidence="2" id="KW-0479">Metal-binding</keyword>
<protein>
    <submittedName>
        <fullName evidence="6">GFA family protein</fullName>
    </submittedName>
</protein>
<evidence type="ECO:0000256" key="2">
    <source>
        <dbReference type="ARBA" id="ARBA00022723"/>
    </source>
</evidence>
<comment type="caution">
    <text evidence="6">The sequence shown here is derived from an EMBL/GenBank/DDBJ whole genome shotgun (WGS) entry which is preliminary data.</text>
</comment>
<accession>A0ABU6JAF5</accession>
<dbReference type="Proteomes" id="UP001352263">
    <property type="component" value="Unassembled WGS sequence"/>
</dbReference>
<evidence type="ECO:0000256" key="4">
    <source>
        <dbReference type="ARBA" id="ARBA00023239"/>
    </source>
</evidence>
<dbReference type="RefSeq" id="WP_326507344.1">
    <property type="nucleotide sequence ID" value="NZ_JAWIIV010000012.1"/>
</dbReference>
<evidence type="ECO:0000259" key="5">
    <source>
        <dbReference type="PROSITE" id="PS51891"/>
    </source>
</evidence>
<dbReference type="PANTHER" id="PTHR33337:SF40">
    <property type="entry name" value="CENP-V_GFA DOMAIN-CONTAINING PROTEIN-RELATED"/>
    <property type="match status" value="1"/>
</dbReference>
<dbReference type="EMBL" id="JAWIIV010000012">
    <property type="protein sequence ID" value="MEC4720631.1"/>
    <property type="molecule type" value="Genomic_DNA"/>
</dbReference>
<dbReference type="SUPFAM" id="SSF51316">
    <property type="entry name" value="Mss4-like"/>
    <property type="match status" value="1"/>
</dbReference>